<evidence type="ECO:0000256" key="4">
    <source>
        <dbReference type="ARBA" id="ARBA00020910"/>
    </source>
</evidence>
<comment type="subunit">
    <text evidence="3">Homodimer.</text>
</comment>
<dbReference type="Pfam" id="PF01475">
    <property type="entry name" value="FUR"/>
    <property type="match status" value="1"/>
</dbReference>
<dbReference type="InterPro" id="IPR043135">
    <property type="entry name" value="Fur_C"/>
</dbReference>
<comment type="cofactor">
    <cofactor evidence="13">
        <name>Zn(2+)</name>
        <dbReference type="ChEBI" id="CHEBI:29105"/>
    </cofactor>
    <text evidence="13">Binds 1 zinc ion per subunit.</text>
</comment>
<dbReference type="EMBL" id="DROK01000203">
    <property type="protein sequence ID" value="HHI97586.1"/>
    <property type="molecule type" value="Genomic_DNA"/>
</dbReference>
<dbReference type="InterPro" id="IPR007167">
    <property type="entry name" value="Fe-transptr_FeoA-like"/>
</dbReference>
<evidence type="ECO:0000256" key="11">
    <source>
        <dbReference type="ARBA" id="ARBA00023125"/>
    </source>
</evidence>
<dbReference type="InterPro" id="IPR053184">
    <property type="entry name" value="FeoA-like"/>
</dbReference>
<dbReference type="FunFam" id="3.30.1490.190:FF:000001">
    <property type="entry name" value="Ferric uptake regulation protein"/>
    <property type="match status" value="1"/>
</dbReference>
<feature type="binding site" evidence="13">
    <location>
        <position position="103"/>
    </location>
    <ligand>
        <name>Zn(2+)</name>
        <dbReference type="ChEBI" id="CHEBI:29105"/>
    </ligand>
</feature>
<evidence type="ECO:0000259" key="15">
    <source>
        <dbReference type="SMART" id="SM00899"/>
    </source>
</evidence>
<dbReference type="GO" id="GO:0046914">
    <property type="term" value="F:transition metal ion binding"/>
    <property type="evidence" value="ECO:0007669"/>
    <property type="project" value="InterPro"/>
</dbReference>
<feature type="binding site" evidence="13">
    <location>
        <position position="146"/>
    </location>
    <ligand>
        <name>Zn(2+)</name>
        <dbReference type="ChEBI" id="CHEBI:29105"/>
    </ligand>
</feature>
<proteinExistence type="inferred from homology"/>
<evidence type="ECO:0000256" key="13">
    <source>
        <dbReference type="PIRSR" id="PIRSR602481-1"/>
    </source>
</evidence>
<keyword evidence="5" id="KW-0963">Cytoplasm</keyword>
<protein>
    <recommendedName>
        <fullName evidence="4">Ferric uptake regulation protein</fullName>
    </recommendedName>
</protein>
<dbReference type="SUPFAM" id="SSF50037">
    <property type="entry name" value="C-terminal domain of transcriptional repressors"/>
    <property type="match status" value="1"/>
</dbReference>
<evidence type="ECO:0000256" key="7">
    <source>
        <dbReference type="ARBA" id="ARBA00022723"/>
    </source>
</evidence>
<comment type="subcellular location">
    <subcellularLocation>
        <location evidence="1">Cytoplasm</location>
    </subcellularLocation>
</comment>
<reference evidence="16" key="1">
    <citation type="journal article" date="2020" name="mSystems">
        <title>Genome- and Community-Level Interaction Insights into Carbon Utilization and Element Cycling Functions of Hydrothermarchaeota in Hydrothermal Sediment.</title>
        <authorList>
            <person name="Zhou Z."/>
            <person name="Liu Y."/>
            <person name="Xu W."/>
            <person name="Pan J."/>
            <person name="Luo Z.H."/>
            <person name="Li M."/>
        </authorList>
    </citation>
    <scope>NUCLEOTIDE SEQUENCE [LARGE SCALE GENOMIC DNA]</scope>
    <source>
        <strain evidence="16">HyVt-533</strain>
    </source>
</reference>
<evidence type="ECO:0000256" key="1">
    <source>
        <dbReference type="ARBA" id="ARBA00004496"/>
    </source>
</evidence>
<feature type="binding site" evidence="13">
    <location>
        <position position="106"/>
    </location>
    <ligand>
        <name>Zn(2+)</name>
        <dbReference type="ChEBI" id="CHEBI:29105"/>
    </ligand>
</feature>
<dbReference type="GO" id="GO:0003700">
    <property type="term" value="F:DNA-binding transcription factor activity"/>
    <property type="evidence" value="ECO:0007669"/>
    <property type="project" value="InterPro"/>
</dbReference>
<dbReference type="InterPro" id="IPR036390">
    <property type="entry name" value="WH_DNA-bd_sf"/>
</dbReference>
<dbReference type="GO" id="GO:0005737">
    <property type="term" value="C:cytoplasm"/>
    <property type="evidence" value="ECO:0007669"/>
    <property type="project" value="UniProtKB-SubCell"/>
</dbReference>
<dbReference type="SUPFAM" id="SSF46785">
    <property type="entry name" value="Winged helix' DNA-binding domain"/>
    <property type="match status" value="1"/>
</dbReference>
<evidence type="ECO:0000256" key="14">
    <source>
        <dbReference type="PIRSR" id="PIRSR602481-2"/>
    </source>
</evidence>
<evidence type="ECO:0000256" key="9">
    <source>
        <dbReference type="ARBA" id="ARBA00023004"/>
    </source>
</evidence>
<keyword evidence="7 13" id="KW-0479">Metal-binding</keyword>
<name>A0A7V5U2Z6_9BACT</name>
<evidence type="ECO:0000256" key="10">
    <source>
        <dbReference type="ARBA" id="ARBA00023015"/>
    </source>
</evidence>
<dbReference type="Pfam" id="PF04023">
    <property type="entry name" value="FeoA"/>
    <property type="match status" value="1"/>
</dbReference>
<evidence type="ECO:0000256" key="6">
    <source>
        <dbReference type="ARBA" id="ARBA00022491"/>
    </source>
</evidence>
<dbReference type="Proteomes" id="UP000886101">
    <property type="component" value="Unassembled WGS sequence"/>
</dbReference>
<dbReference type="InterPro" id="IPR002481">
    <property type="entry name" value="FUR"/>
</dbReference>
<feature type="binding site" evidence="14">
    <location>
        <position position="97"/>
    </location>
    <ligand>
        <name>Fe cation</name>
        <dbReference type="ChEBI" id="CHEBI:24875"/>
    </ligand>
</feature>
<feature type="binding site" evidence="13">
    <location>
        <position position="143"/>
    </location>
    <ligand>
        <name>Zn(2+)</name>
        <dbReference type="ChEBI" id="CHEBI:29105"/>
    </ligand>
</feature>
<evidence type="ECO:0000256" key="12">
    <source>
        <dbReference type="ARBA" id="ARBA00023163"/>
    </source>
</evidence>
<comment type="cofactor">
    <cofactor evidence="14">
        <name>Mn(2+)</name>
        <dbReference type="ChEBI" id="CHEBI:29035"/>
    </cofactor>
    <cofactor evidence="14">
        <name>Fe(2+)</name>
        <dbReference type="ChEBI" id="CHEBI:29033"/>
    </cofactor>
    <text evidence="14">Binds 1 Mn(2+) or Fe(2+) ion per subunit.</text>
</comment>
<dbReference type="AlphaFoldDB" id="A0A7V5U2Z6"/>
<keyword evidence="10" id="KW-0805">Transcription regulation</keyword>
<dbReference type="Gene3D" id="3.30.1490.190">
    <property type="match status" value="1"/>
</dbReference>
<dbReference type="InterPro" id="IPR008988">
    <property type="entry name" value="Transcriptional_repressor_C"/>
</dbReference>
<accession>A0A7V5U2Z6</accession>
<feature type="binding site" evidence="14">
    <location>
        <position position="135"/>
    </location>
    <ligand>
        <name>Fe cation</name>
        <dbReference type="ChEBI" id="CHEBI:24875"/>
    </ligand>
</feature>
<evidence type="ECO:0000256" key="8">
    <source>
        <dbReference type="ARBA" id="ARBA00022833"/>
    </source>
</evidence>
<comment type="similarity">
    <text evidence="2">Belongs to the Fur family.</text>
</comment>
<dbReference type="PANTHER" id="PTHR43151">
    <property type="entry name" value="FEOA FAMILY PROTEIN"/>
    <property type="match status" value="1"/>
</dbReference>
<evidence type="ECO:0000256" key="2">
    <source>
        <dbReference type="ARBA" id="ARBA00007957"/>
    </source>
</evidence>
<evidence type="ECO:0000256" key="3">
    <source>
        <dbReference type="ARBA" id="ARBA00011738"/>
    </source>
</evidence>
<dbReference type="InterPro" id="IPR038157">
    <property type="entry name" value="FeoA_core_dom"/>
</dbReference>
<comment type="caution">
    <text evidence="16">The sequence shown here is derived from an EMBL/GenBank/DDBJ whole genome shotgun (WGS) entry which is preliminary data.</text>
</comment>
<dbReference type="GO" id="GO:0003677">
    <property type="term" value="F:DNA binding"/>
    <property type="evidence" value="ECO:0007669"/>
    <property type="project" value="UniProtKB-KW"/>
</dbReference>
<keyword evidence="6" id="KW-0678">Repressor</keyword>
<keyword evidence="11" id="KW-0238">DNA-binding</keyword>
<sequence>MKNHAVHQKEKENFLKLAAHLPHPKRELFARIFEAFLETEEHVSLEDFQKILREKGLSVTKEELKEALELFCRLGFAQRKEFIGQPPVYEHRHLGEHHDHLICTRCGRIQEFYLPKLEALQEEIARQYGFKSLDHRLEIYGLCAQCQATRAKPALPLTLVSAGEKVRVERFLGGSQALARLAAMGLTVGEELEVINNCGPIIVSVRGARLAIGQGLAHKILVSPLD</sequence>
<keyword evidence="12" id="KW-0804">Transcription</keyword>
<keyword evidence="8 13" id="KW-0862">Zinc</keyword>
<feature type="binding site" evidence="14">
    <location>
        <position position="118"/>
    </location>
    <ligand>
        <name>Fe cation</name>
        <dbReference type="ChEBI" id="CHEBI:24875"/>
    </ligand>
</feature>
<dbReference type="CDD" id="cd07153">
    <property type="entry name" value="Fur_like"/>
    <property type="match status" value="1"/>
</dbReference>
<evidence type="ECO:0000256" key="5">
    <source>
        <dbReference type="ARBA" id="ARBA00022490"/>
    </source>
</evidence>
<gene>
    <name evidence="16" type="ORF">ENJ96_07010</name>
</gene>
<organism evidence="16">
    <name type="scientific">Thermodesulfatator atlanticus</name>
    <dbReference type="NCBI Taxonomy" id="501497"/>
    <lineage>
        <taxon>Bacteria</taxon>
        <taxon>Pseudomonadati</taxon>
        <taxon>Thermodesulfobacteriota</taxon>
        <taxon>Thermodesulfobacteria</taxon>
        <taxon>Thermodesulfobacteriales</taxon>
        <taxon>Thermodesulfatatoraceae</taxon>
        <taxon>Thermodesulfatator</taxon>
    </lineage>
</organism>
<feature type="domain" description="Ferrous iron transporter FeoA-like" evidence="15">
    <location>
        <begin position="155"/>
        <end position="224"/>
    </location>
</feature>
<feature type="binding site" evidence="14">
    <location>
        <position position="99"/>
    </location>
    <ligand>
        <name>Fe cation</name>
        <dbReference type="ChEBI" id="CHEBI:24875"/>
    </ligand>
</feature>
<keyword evidence="9 14" id="KW-0408">Iron</keyword>
<dbReference type="SMART" id="SM00899">
    <property type="entry name" value="FeoA"/>
    <property type="match status" value="1"/>
</dbReference>
<evidence type="ECO:0000313" key="16">
    <source>
        <dbReference type="EMBL" id="HHI97586.1"/>
    </source>
</evidence>
<dbReference type="Gene3D" id="2.30.30.90">
    <property type="match status" value="1"/>
</dbReference>
<dbReference type="PANTHER" id="PTHR43151:SF2">
    <property type="entry name" value="FE(2+) TRANSPORT PROTEIN A-RELATED"/>
    <property type="match status" value="1"/>
</dbReference>